<organism evidence="1 2">
    <name type="scientific">Scheffersomyces stipitis (strain ATCC 58785 / CBS 6054 / NBRC 10063 / NRRL Y-11545)</name>
    <name type="common">Yeast</name>
    <name type="synonym">Pichia stipitis</name>
    <dbReference type="NCBI Taxonomy" id="322104"/>
    <lineage>
        <taxon>Eukaryota</taxon>
        <taxon>Fungi</taxon>
        <taxon>Dikarya</taxon>
        <taxon>Ascomycota</taxon>
        <taxon>Saccharomycotina</taxon>
        <taxon>Pichiomycetes</taxon>
        <taxon>Debaryomycetaceae</taxon>
        <taxon>Scheffersomyces</taxon>
    </lineage>
</organism>
<protein>
    <submittedName>
        <fullName evidence="1">Uncharacterized protein</fullName>
    </submittedName>
</protein>
<dbReference type="Gene3D" id="1.25.40.10">
    <property type="entry name" value="Tetratricopeptide repeat domain"/>
    <property type="match status" value="1"/>
</dbReference>
<dbReference type="eggNOG" id="ENOG502S1M2">
    <property type="taxonomic scope" value="Eukaryota"/>
</dbReference>
<evidence type="ECO:0000313" key="2">
    <source>
        <dbReference type="Proteomes" id="UP000002258"/>
    </source>
</evidence>
<sequence>MAQIHFSSAISKDWFNPLSKFKGTVLPQTTKQARIIADIDQKDESSDLSTFASSLNEIKHYMRSSEIPPKLRSKILVSKFTNFIEDVEEWTPELLAEFDIAFMDFWRLLQRNNKDLNEFPLDSIVALFEKSSEDKSQSTNRVRLPSFMSVVISYLLNKNSSEIPPHVLVYLVDLGSSIKDLHFVLNSLFANKTEELTPQFTNDLIEYYMKKKVDNSKKEVMLSQIFDSVIAALGAFPKATIVDSSFFDKYIIFVESIYHDAAPETHEYEVLHRSIDYVHFRNNQLLSSIDFNDTSVYVLLRLAKLTNSLLEASNDEEAEKHLQTILKTLSKDSNNTTFKQIRDEVFRQNIEDESLVEMLLFHSWSNKDYKRLCDMLSSFVLSDDIKFSKELRVQIEMYRIMHQTDVLSEGEVRERLKRTLDMYIEDNQDANYSDLLTRIMQALASSDIPPGGPLATRITKYFTSHFRMDPSIYSFKHRIDKAIRLGDHIQAMNIFDDSLQNFTQWHASADPAIFKTLNDLVVIICTNMDDIQAIFPMFQKIKRQMLRKSNAEAVTALAIKMLKAEYIGDLIEMLKRELPDIDKDASVRLPSDKPFGYKYRALFEELHNFVVEYENEQTFETNWVLYGELHKFFNLPFEFYMPTIKFFCQHDRLNAALLIVRQIRKNSELYDQPPPSREMFMYLFNVFGDKLYEEGVKELHGYFKLDIGIIQQDIGLQNSILNAYSNLQDVPRARELFLAISSNPKVYGGINEETIQIIIKTYTYHDLEYVRKFWNNLSQFDIIPTYAIYRQYLIAHVYHGYAEEAIQLIGEMGDYDLEVTSDTILALHNYCLEERGQKVIAKWAEENHTDMWNELINSNMLVGATNYMPSNNLIAESSA</sequence>
<proteinExistence type="predicted"/>
<dbReference type="KEGG" id="pic:PICST_31651"/>
<accession>A3LU59</accession>
<dbReference type="HOGENOM" id="CLU_013751_0_0_1"/>
<dbReference type="EMBL" id="CP000498">
    <property type="protein sequence ID" value="ABN66185.2"/>
    <property type="molecule type" value="Genomic_DNA"/>
</dbReference>
<dbReference type="InterPro" id="IPR011990">
    <property type="entry name" value="TPR-like_helical_dom_sf"/>
</dbReference>
<dbReference type="RefSeq" id="XP_001384214.2">
    <property type="nucleotide sequence ID" value="XM_001384177.1"/>
</dbReference>
<dbReference type="OrthoDB" id="185373at2759"/>
<gene>
    <name evidence="1" type="ORF">PICST_31651</name>
</gene>
<reference evidence="1 2" key="1">
    <citation type="journal article" date="2007" name="Nat. Biotechnol.">
        <title>Genome sequence of the lignocellulose-bioconverting and xylose-fermenting yeast Pichia stipitis.</title>
        <authorList>
            <person name="Jeffries T.W."/>
            <person name="Grigoriev I.V."/>
            <person name="Grimwood J."/>
            <person name="Laplaza J.M."/>
            <person name="Aerts A."/>
            <person name="Salamov A."/>
            <person name="Schmutz J."/>
            <person name="Lindquist E."/>
            <person name="Dehal P."/>
            <person name="Shapiro H."/>
            <person name="Jin Y.S."/>
            <person name="Passoth V."/>
            <person name="Richardson P.M."/>
        </authorList>
    </citation>
    <scope>NUCLEOTIDE SEQUENCE [LARGE SCALE GENOMIC DNA]</scope>
    <source>
        <strain evidence="2">ATCC 58785 / CBS 6054 / NBRC 10063 / NRRL Y-11545</strain>
    </source>
</reference>
<dbReference type="STRING" id="322104.A3LU59"/>
<dbReference type="OMA" id="THETNWV"/>
<name>A3LU59_PICST</name>
<evidence type="ECO:0000313" key="1">
    <source>
        <dbReference type="EMBL" id="ABN66185.2"/>
    </source>
</evidence>
<dbReference type="AlphaFoldDB" id="A3LU59"/>
<dbReference type="Proteomes" id="UP000002258">
    <property type="component" value="Chromosome 4"/>
</dbReference>
<dbReference type="GeneID" id="4838848"/>
<dbReference type="InParanoid" id="A3LU59"/>
<keyword evidence="2" id="KW-1185">Reference proteome</keyword>